<dbReference type="SUPFAM" id="SSF54928">
    <property type="entry name" value="RNA-binding domain, RBD"/>
    <property type="match status" value="1"/>
</dbReference>
<feature type="compositionally biased region" description="Basic and acidic residues" evidence="4">
    <location>
        <begin position="585"/>
        <end position="594"/>
    </location>
</feature>
<evidence type="ECO:0000313" key="7">
    <source>
        <dbReference type="EMBL" id="OXA60380.1"/>
    </source>
</evidence>
<comment type="caution">
    <text evidence="7">The sequence shown here is derived from an EMBL/GenBank/DDBJ whole genome shotgun (WGS) entry which is preliminary data.</text>
</comment>
<evidence type="ECO:0000259" key="6">
    <source>
        <dbReference type="PROSITE" id="PS50177"/>
    </source>
</evidence>
<feature type="region of interest" description="Disordered" evidence="4">
    <location>
        <begin position="312"/>
        <end position="442"/>
    </location>
</feature>
<dbReference type="Gene3D" id="3.30.70.330">
    <property type="match status" value="1"/>
</dbReference>
<dbReference type="GO" id="GO:1990904">
    <property type="term" value="C:ribonucleoprotein complex"/>
    <property type="evidence" value="ECO:0007669"/>
    <property type="project" value="TreeGrafter"/>
</dbReference>
<evidence type="ECO:0000256" key="3">
    <source>
        <dbReference type="PROSITE-ProRule" id="PRU00176"/>
    </source>
</evidence>
<dbReference type="PROSITE" id="PS50102">
    <property type="entry name" value="RRM"/>
    <property type="match status" value="1"/>
</dbReference>
<dbReference type="PANTHER" id="PTHR10693">
    <property type="entry name" value="RAS GTPASE-ACTIVATING PROTEIN-BINDING PROTEIN"/>
    <property type="match status" value="1"/>
</dbReference>
<dbReference type="InterPro" id="IPR039539">
    <property type="entry name" value="Ras_GTPase_bind_prot"/>
</dbReference>
<feature type="region of interest" description="Disordered" evidence="4">
    <location>
        <begin position="521"/>
        <end position="630"/>
    </location>
</feature>
<dbReference type="GO" id="GO:0010494">
    <property type="term" value="C:cytoplasmic stress granule"/>
    <property type="evidence" value="ECO:0007669"/>
    <property type="project" value="UniProtKB-SubCell"/>
</dbReference>
<dbReference type="SUPFAM" id="SSF54427">
    <property type="entry name" value="NTF2-like"/>
    <property type="match status" value="1"/>
</dbReference>
<feature type="region of interest" description="Disordered" evidence="4">
    <location>
        <begin position="1"/>
        <end position="27"/>
    </location>
</feature>
<dbReference type="InterPro" id="IPR002075">
    <property type="entry name" value="NTF2_dom"/>
</dbReference>
<feature type="compositionally biased region" description="Polar residues" evidence="4">
    <location>
        <begin position="344"/>
        <end position="367"/>
    </location>
</feature>
<dbReference type="OMA" id="DCHARIR"/>
<dbReference type="SMART" id="SM00360">
    <property type="entry name" value="RRM"/>
    <property type="match status" value="1"/>
</dbReference>
<reference evidence="7 8" key="1">
    <citation type="submission" date="2015-12" db="EMBL/GenBank/DDBJ databases">
        <title>The genome of Folsomia candida.</title>
        <authorList>
            <person name="Faddeeva A."/>
            <person name="Derks M.F."/>
            <person name="Anvar Y."/>
            <person name="Smit S."/>
            <person name="Van Straalen N."/>
            <person name="Roelofs D."/>
        </authorList>
    </citation>
    <scope>NUCLEOTIDE SEQUENCE [LARGE SCALE GENOMIC DNA]</scope>
    <source>
        <strain evidence="7 8">VU population</strain>
        <tissue evidence="7">Whole body</tissue>
    </source>
</reference>
<gene>
    <name evidence="7" type="ORF">Fcan01_04381</name>
</gene>
<sequence length="630" mass="67461">MVMEESAMHPHHESHVESGGDASNADSNRSNGNVYLVGLEFVRQYYTVLNQGPLYLHRFYSDDSAFVHGASARDSNKVSYGQQEIHKRIQSLNFHNCHAKIRQVDSHETLGKGVVIQVTGELSNNGQPMRRFMQTFVLAPQSPKRYYVRNDVFHYQDEVFTDDDGDRDTPVESGLENEDGEDNDHEPIAVVEINGGGDIIPRELTSGVEVSVKMSSPPRMTPPAPKSEDDQQSFIAETSLPDTVVTVSADGNELEVAGSTGSSSSNSALPTNNEDDASSVSSINNVINTNISSAPKTYANLFKVPSAPIASKPGPVPSGNKFPPGPPPSSTANKGANGPRAGSPGNSQFSVNTNDNTTSPPQISPQSGGVGVKGLPPRGGNPRGGGSGFQNRDSNRDRDNNRPPHMERDAKDRRERLTSRSSTALNDETGSVDGDRRRPGPVHTYPDANQLFVGNLPHFVTVQDMKDIFQPFGEVAEVKIQKPIPKSGGMKVPYFCFIVFEDASSAQAAVDRKSEIFMKMNGGGQRRLNVEQKRSQRAGRMDGDHNDAPYNRMDSSSPAGNRPSDGMMRGSRTFRGSNRGGGPGGDRDRNDRGGHMGGRGGGGNMNSGGRGGGGGMGGGSAGRGNNNNKP</sequence>
<dbReference type="Proteomes" id="UP000198287">
    <property type="component" value="Unassembled WGS sequence"/>
</dbReference>
<feature type="compositionally biased region" description="Basic and acidic residues" evidence="4">
    <location>
        <begin position="393"/>
        <end position="418"/>
    </location>
</feature>
<feature type="region of interest" description="Disordered" evidence="4">
    <location>
        <begin position="211"/>
        <end position="231"/>
    </location>
</feature>
<dbReference type="EMBL" id="LNIX01000002">
    <property type="protein sequence ID" value="OXA60380.1"/>
    <property type="molecule type" value="Genomic_DNA"/>
</dbReference>
<evidence type="ECO:0000259" key="5">
    <source>
        <dbReference type="PROSITE" id="PS50102"/>
    </source>
</evidence>
<dbReference type="PANTHER" id="PTHR10693:SF20">
    <property type="entry name" value="AT27578P"/>
    <property type="match status" value="1"/>
</dbReference>
<dbReference type="Pfam" id="PF00076">
    <property type="entry name" value="RRM_1"/>
    <property type="match status" value="1"/>
</dbReference>
<evidence type="ECO:0000256" key="2">
    <source>
        <dbReference type="ARBA" id="ARBA00022884"/>
    </source>
</evidence>
<accession>A0A226ET21</accession>
<dbReference type="AlphaFoldDB" id="A0A226ET21"/>
<evidence type="ECO:0000313" key="8">
    <source>
        <dbReference type="Proteomes" id="UP000198287"/>
    </source>
</evidence>
<organism evidence="7 8">
    <name type="scientific">Folsomia candida</name>
    <name type="common">Springtail</name>
    <dbReference type="NCBI Taxonomy" id="158441"/>
    <lineage>
        <taxon>Eukaryota</taxon>
        <taxon>Metazoa</taxon>
        <taxon>Ecdysozoa</taxon>
        <taxon>Arthropoda</taxon>
        <taxon>Hexapoda</taxon>
        <taxon>Collembola</taxon>
        <taxon>Entomobryomorpha</taxon>
        <taxon>Isotomoidea</taxon>
        <taxon>Isotomidae</taxon>
        <taxon>Proisotominae</taxon>
        <taxon>Folsomia</taxon>
    </lineage>
</organism>
<protein>
    <submittedName>
        <fullName evidence="7">Ras GTPase-activating protein-binding protein 2</fullName>
    </submittedName>
</protein>
<feature type="compositionally biased region" description="Gly residues" evidence="4">
    <location>
        <begin position="595"/>
        <end position="622"/>
    </location>
</feature>
<dbReference type="Pfam" id="PF02136">
    <property type="entry name" value="NTF2"/>
    <property type="match status" value="1"/>
</dbReference>
<feature type="region of interest" description="Disordered" evidence="4">
    <location>
        <begin position="255"/>
        <end position="279"/>
    </location>
</feature>
<feature type="domain" description="NTF2" evidence="6">
    <location>
        <begin position="37"/>
        <end position="155"/>
    </location>
</feature>
<dbReference type="Gene3D" id="3.10.450.50">
    <property type="match status" value="1"/>
</dbReference>
<name>A0A226ET21_FOLCA</name>
<dbReference type="STRING" id="158441.A0A226ET21"/>
<dbReference type="OrthoDB" id="339151at2759"/>
<evidence type="ECO:0000256" key="4">
    <source>
        <dbReference type="SAM" id="MobiDB-lite"/>
    </source>
</evidence>
<feature type="compositionally biased region" description="Polar residues" evidence="4">
    <location>
        <begin position="419"/>
        <end position="429"/>
    </location>
</feature>
<dbReference type="GO" id="GO:0005829">
    <property type="term" value="C:cytosol"/>
    <property type="evidence" value="ECO:0007669"/>
    <property type="project" value="TreeGrafter"/>
</dbReference>
<keyword evidence="8" id="KW-1185">Reference proteome</keyword>
<feature type="region of interest" description="Disordered" evidence="4">
    <location>
        <begin position="159"/>
        <end position="183"/>
    </location>
</feature>
<dbReference type="PROSITE" id="PS50177">
    <property type="entry name" value="NTF2_DOMAIN"/>
    <property type="match status" value="1"/>
</dbReference>
<feature type="compositionally biased region" description="Low complexity" evidence="4">
    <location>
        <begin position="258"/>
        <end position="267"/>
    </location>
</feature>
<dbReference type="FunFam" id="3.10.450.50:FF:000015">
    <property type="entry name" value="Ras GTPase-activating protein-binding protein 2"/>
    <property type="match status" value="1"/>
</dbReference>
<dbReference type="InterPro" id="IPR035979">
    <property type="entry name" value="RBD_domain_sf"/>
</dbReference>
<dbReference type="InterPro" id="IPR000504">
    <property type="entry name" value="RRM_dom"/>
</dbReference>
<feature type="compositionally biased region" description="Basic and acidic residues" evidence="4">
    <location>
        <begin position="1"/>
        <end position="18"/>
    </location>
</feature>
<proteinExistence type="predicted"/>
<dbReference type="CDD" id="cd00780">
    <property type="entry name" value="NTF2"/>
    <property type="match status" value="1"/>
</dbReference>
<dbReference type="InterPro" id="IPR018222">
    <property type="entry name" value="Nuclear_transport_factor_2_euk"/>
</dbReference>
<keyword evidence="2 3" id="KW-0694">RNA-binding</keyword>
<dbReference type="InterPro" id="IPR012677">
    <property type="entry name" value="Nucleotide-bd_a/b_plait_sf"/>
</dbReference>
<feature type="domain" description="RRM" evidence="5">
    <location>
        <begin position="449"/>
        <end position="535"/>
    </location>
</feature>
<feature type="compositionally biased region" description="Basic and acidic residues" evidence="4">
    <location>
        <begin position="528"/>
        <end position="547"/>
    </location>
</feature>
<comment type="subcellular location">
    <subcellularLocation>
        <location evidence="1">Cytoplasm</location>
        <location evidence="1">Stress granule</location>
    </subcellularLocation>
</comment>
<evidence type="ECO:0000256" key="1">
    <source>
        <dbReference type="ARBA" id="ARBA00004210"/>
    </source>
</evidence>
<dbReference type="InterPro" id="IPR032710">
    <property type="entry name" value="NTF2-like_dom_sf"/>
</dbReference>
<dbReference type="GO" id="GO:0003729">
    <property type="term" value="F:mRNA binding"/>
    <property type="evidence" value="ECO:0007669"/>
    <property type="project" value="TreeGrafter"/>
</dbReference>